<dbReference type="AlphaFoldDB" id="A0A451EQP9"/>
<dbReference type="Pfam" id="PF01408">
    <property type="entry name" value="GFO_IDH_MocA"/>
    <property type="match status" value="1"/>
</dbReference>
<dbReference type="InterPro" id="IPR036291">
    <property type="entry name" value="NAD(P)-bd_dom_sf"/>
</dbReference>
<evidence type="ECO:0000259" key="1">
    <source>
        <dbReference type="Pfam" id="PF01408"/>
    </source>
</evidence>
<dbReference type="SUPFAM" id="SSF55347">
    <property type="entry name" value="Glyceraldehyde-3-phosphate dehydrogenase-like, C-terminal domain"/>
    <property type="match status" value="1"/>
</dbReference>
<evidence type="ECO:0000313" key="3">
    <source>
        <dbReference type="EMBL" id="AZS52175.1"/>
    </source>
</evidence>
<reference evidence="4" key="1">
    <citation type="submission" date="2018-06" db="EMBL/GenBank/DDBJ databases">
        <title>Complete genome of Pseudomonas insecticola strain QZS01.</title>
        <authorList>
            <person name="Wang J."/>
            <person name="Su Q."/>
        </authorList>
    </citation>
    <scope>NUCLEOTIDE SEQUENCE [LARGE SCALE GENOMIC DNA]</scope>
    <source>
        <strain evidence="4">QZS01</strain>
    </source>
</reference>
<protein>
    <submittedName>
        <fullName evidence="3">Gfo/Idh/MocA family oxidoreductase</fullName>
    </submittedName>
</protein>
<accession>A0A451EQP9</accession>
<dbReference type="Proteomes" id="UP000273143">
    <property type="component" value="Chromosome"/>
</dbReference>
<dbReference type="InterPro" id="IPR051450">
    <property type="entry name" value="Gfo/Idh/MocA_Oxidoreductases"/>
</dbReference>
<dbReference type="EMBL" id="CP029822">
    <property type="protein sequence ID" value="AZS52175.1"/>
    <property type="molecule type" value="Genomic_DNA"/>
</dbReference>
<dbReference type="PANTHER" id="PTHR43377">
    <property type="entry name" value="BILIVERDIN REDUCTASE A"/>
    <property type="match status" value="1"/>
</dbReference>
<organism evidence="3 4">
    <name type="scientific">Entomomonas moraniae</name>
    <dbReference type="NCBI Taxonomy" id="2213226"/>
    <lineage>
        <taxon>Bacteria</taxon>
        <taxon>Pseudomonadati</taxon>
        <taxon>Pseudomonadota</taxon>
        <taxon>Gammaproteobacteria</taxon>
        <taxon>Pseudomonadales</taxon>
        <taxon>Pseudomonadaceae</taxon>
        <taxon>Entomomonas</taxon>
    </lineage>
</organism>
<feature type="domain" description="Gfo/Idh/MocA-like oxidoreductase N-terminal" evidence="1">
    <location>
        <begin position="6"/>
        <end position="125"/>
    </location>
</feature>
<evidence type="ECO:0000259" key="2">
    <source>
        <dbReference type="Pfam" id="PF19858"/>
    </source>
</evidence>
<proteinExistence type="predicted"/>
<dbReference type="KEGG" id="emo:DM558_04780"/>
<dbReference type="PANTHER" id="PTHR43377:SF1">
    <property type="entry name" value="BILIVERDIN REDUCTASE A"/>
    <property type="match status" value="1"/>
</dbReference>
<name>A0A451EQP9_9GAMM</name>
<dbReference type="Gene3D" id="3.40.50.720">
    <property type="entry name" value="NAD(P)-binding Rossmann-like Domain"/>
    <property type="match status" value="1"/>
</dbReference>
<dbReference type="InterPro" id="IPR045560">
    <property type="entry name" value="LigC_C"/>
</dbReference>
<dbReference type="Pfam" id="PF19858">
    <property type="entry name" value="OxRdtase_C"/>
    <property type="match status" value="1"/>
</dbReference>
<keyword evidence="4" id="KW-1185">Reference proteome</keyword>
<dbReference type="Gene3D" id="3.30.360.10">
    <property type="entry name" value="Dihydrodipicolinate Reductase, domain 2"/>
    <property type="match status" value="1"/>
</dbReference>
<feature type="domain" description="4-carboxy-2-hydroxymuconate-6-semialdehyde dehydrogenase-like C-terminal" evidence="2">
    <location>
        <begin position="131"/>
        <end position="273"/>
    </location>
</feature>
<dbReference type="InterPro" id="IPR000683">
    <property type="entry name" value="Gfo/Idh/MocA-like_OxRdtase_N"/>
</dbReference>
<sequence length="320" mass="36040">MKMKQINVALVGTGAFGIKHLDAIKNIEGANVVSLVSSRLDAVKKVAQDYGIEHYTDNLDDVLKRPEVDCVILCTPTHMHAEQTLKCLRAGKHVEVEIPLADSWKDAEEVLKVQKESGLVAMVGHTRRFNPSHQWIHQRIEKGEFNIQQMDVQTYFFRRKNINALGQPRSWTDHLLWHHAAHTVDLFQYQTGSRVIKANAIQGPIHPELGIAMDMSIQLLTENGAICTLSLSFNNDGPIGTFFRYIGDTGTYLARYDDLYNGKDEKIDVSKVAVSMNGIELQDREFFAAIREGREPNSSVASVINCYHVLGELEQQLNNQ</sequence>
<dbReference type="SUPFAM" id="SSF51735">
    <property type="entry name" value="NAD(P)-binding Rossmann-fold domains"/>
    <property type="match status" value="1"/>
</dbReference>
<evidence type="ECO:0000313" key="4">
    <source>
        <dbReference type="Proteomes" id="UP000273143"/>
    </source>
</evidence>
<gene>
    <name evidence="3" type="ORF">DM558_04780</name>
</gene>
<dbReference type="GO" id="GO:0000166">
    <property type="term" value="F:nucleotide binding"/>
    <property type="evidence" value="ECO:0007669"/>
    <property type="project" value="InterPro"/>
</dbReference>